<dbReference type="SMART" id="SM00240">
    <property type="entry name" value="FHA"/>
    <property type="match status" value="1"/>
</dbReference>
<name>B8JGE4_ANAD2</name>
<dbReference type="Gene3D" id="2.60.200.20">
    <property type="match status" value="1"/>
</dbReference>
<dbReference type="PANTHER" id="PTHR23308">
    <property type="entry name" value="NUCLEAR INHIBITOR OF PROTEIN PHOSPHATASE-1"/>
    <property type="match status" value="1"/>
</dbReference>
<dbReference type="AlphaFoldDB" id="B8JGE4"/>
<dbReference type="InterPro" id="IPR000253">
    <property type="entry name" value="FHA_dom"/>
</dbReference>
<dbReference type="KEGG" id="acp:A2cp1_1271"/>
<feature type="domain" description="FHA" evidence="1">
    <location>
        <begin position="91"/>
        <end position="141"/>
    </location>
</feature>
<keyword evidence="3" id="KW-1185">Reference proteome</keyword>
<dbReference type="InterPro" id="IPR050923">
    <property type="entry name" value="Cell_Proc_Reg/RNA_Proc"/>
</dbReference>
<dbReference type="HOGENOM" id="CLU_104157_0_0_7"/>
<dbReference type="Pfam" id="PF00498">
    <property type="entry name" value="FHA"/>
    <property type="match status" value="1"/>
</dbReference>
<evidence type="ECO:0000313" key="3">
    <source>
        <dbReference type="Proteomes" id="UP000007089"/>
    </source>
</evidence>
<reference evidence="2" key="1">
    <citation type="submission" date="2009-01" db="EMBL/GenBank/DDBJ databases">
        <title>Complete sequence of Anaeromyxobacter dehalogenans 2CP-1.</title>
        <authorList>
            <consortium name="US DOE Joint Genome Institute"/>
            <person name="Lucas S."/>
            <person name="Copeland A."/>
            <person name="Lapidus A."/>
            <person name="Glavina del Rio T."/>
            <person name="Dalin E."/>
            <person name="Tice H."/>
            <person name="Bruce D."/>
            <person name="Goodwin L."/>
            <person name="Pitluck S."/>
            <person name="Saunders E."/>
            <person name="Brettin T."/>
            <person name="Detter J.C."/>
            <person name="Han C."/>
            <person name="Larimer F."/>
            <person name="Land M."/>
            <person name="Hauser L."/>
            <person name="Kyrpides N."/>
            <person name="Ovchinnikova G."/>
            <person name="Beliaev A.S."/>
            <person name="Richardson P."/>
        </authorList>
    </citation>
    <scope>NUCLEOTIDE SEQUENCE</scope>
    <source>
        <strain evidence="2">2CP-1</strain>
    </source>
</reference>
<sequence>MLRVTVAVSGRLRGEALRGYLLTWLARQYRDSDLRAFVREHPQDWLVWEAGPWRPPSRRRETLRTEEVRFAATAKEPIAIVLEPAADGAPLRVGRAAGNDIVIDDPTLSRVHLELVRDGEARWRVGDVGSSNGTRLAGVRIGREPVPLPVGVVLEAGAARLSLYDAAALFLRLRGAA</sequence>
<dbReference type="Proteomes" id="UP000007089">
    <property type="component" value="Chromosome"/>
</dbReference>
<organism evidence="2 3">
    <name type="scientific">Anaeromyxobacter dehalogenans (strain ATCC BAA-258 / DSM 21875 / 2CP-1)</name>
    <dbReference type="NCBI Taxonomy" id="455488"/>
    <lineage>
        <taxon>Bacteria</taxon>
        <taxon>Pseudomonadati</taxon>
        <taxon>Myxococcota</taxon>
        <taxon>Myxococcia</taxon>
        <taxon>Myxococcales</taxon>
        <taxon>Cystobacterineae</taxon>
        <taxon>Anaeromyxobacteraceae</taxon>
        <taxon>Anaeromyxobacter</taxon>
    </lineage>
</organism>
<dbReference type="EMBL" id="CP001359">
    <property type="protein sequence ID" value="ACL64615.1"/>
    <property type="molecule type" value="Genomic_DNA"/>
</dbReference>
<dbReference type="PROSITE" id="PS50006">
    <property type="entry name" value="FHA_DOMAIN"/>
    <property type="match status" value="1"/>
</dbReference>
<evidence type="ECO:0000259" key="1">
    <source>
        <dbReference type="PROSITE" id="PS50006"/>
    </source>
</evidence>
<proteinExistence type="predicted"/>
<accession>B8JGE4</accession>
<dbReference type="InterPro" id="IPR008984">
    <property type="entry name" value="SMAD_FHA_dom_sf"/>
</dbReference>
<dbReference type="SUPFAM" id="SSF49879">
    <property type="entry name" value="SMAD/FHA domain"/>
    <property type="match status" value="1"/>
</dbReference>
<dbReference type="CDD" id="cd00060">
    <property type="entry name" value="FHA"/>
    <property type="match status" value="1"/>
</dbReference>
<gene>
    <name evidence="2" type="ordered locus">A2cp1_1271</name>
</gene>
<evidence type="ECO:0000313" key="2">
    <source>
        <dbReference type="EMBL" id="ACL64615.1"/>
    </source>
</evidence>
<protein>
    <submittedName>
        <fullName evidence="2">FHA domain containing protein</fullName>
    </submittedName>
</protein>